<dbReference type="PROSITE" id="PS51257">
    <property type="entry name" value="PROKAR_LIPOPROTEIN"/>
    <property type="match status" value="1"/>
</dbReference>
<protein>
    <submittedName>
        <fullName evidence="2">SusD/RagB family nutrient-binding outer membrane lipoprotein</fullName>
    </submittedName>
</protein>
<dbReference type="AlphaFoldDB" id="A0A3M9MT28"/>
<sequence>MKSIYKKIRLLLSGLLLLSLGSCDNFEEMNQNPTKSTQMDPNLMLPTIQLQLSGGMYEQWRNGFIYGGDWMQQWTGEYATTEFGGKGQKNDGYMSALWDTQYPREVKNIADMVARTNGDPARVNINAVSRIMKVYIFSRLTDLYGDIPYFEAGKGYHEGVLTPKYDAQRDIYYDFFKELDAATKALNPAGDPVTQDFYFNGDVNKWIKFGNSLRLRLAMRLVKVEPAKAKEEAEAAIAAGVMESNSDMAVMQHINVPFGGDVFGGNGVSYVLMAVSPSESAFRMVNTFAKYLEDTSDPRLRIFGASYLKDENRTEITDQVRGKLGSYTAMSLPPSTFSYEGTGPAISVDVNGQATEVPRILQVLQPSKYISAIDAPYIIMSYAEVELWRAEAAVRGWNSGGTAQDHFNKALEAGVKQMTVYKAPEVPQATINAFKAANPLLPGQELEQINTQLWINFALNPQEGYANWRRTGLPNLAYRNRDPGVNQSGGQIPRRMQYPVNEYLLNEANVKEAAGRITGGDVWTARVWWDK</sequence>
<dbReference type="EMBL" id="RJJD01000004">
    <property type="protein sequence ID" value="RNI28670.1"/>
    <property type="molecule type" value="Genomic_DNA"/>
</dbReference>
<evidence type="ECO:0000256" key="1">
    <source>
        <dbReference type="SAM" id="SignalP"/>
    </source>
</evidence>
<reference evidence="2 3" key="1">
    <citation type="submission" date="2018-11" db="EMBL/GenBank/DDBJ databases">
        <title>Rufibacter latericius sp. nov., isolated from water in Baiyang Lake.</title>
        <authorList>
            <person name="Yang Y."/>
        </authorList>
    </citation>
    <scope>NUCLEOTIDE SEQUENCE [LARGE SCALE GENOMIC DNA]</scope>
    <source>
        <strain evidence="2 3">R-22-1c-1</strain>
    </source>
</reference>
<accession>A0A3M9MT28</accession>
<name>A0A3M9MT28_9BACT</name>
<keyword evidence="1" id="KW-0732">Signal</keyword>
<gene>
    <name evidence="2" type="ORF">EFB08_08515</name>
</gene>
<dbReference type="RefSeq" id="WP_123126527.1">
    <property type="nucleotide sequence ID" value="NZ_RJJD01000004.1"/>
</dbReference>
<dbReference type="Pfam" id="PF12771">
    <property type="entry name" value="SusD-like_2"/>
    <property type="match status" value="1"/>
</dbReference>
<feature type="chain" id="PRO_5018273388" evidence="1">
    <location>
        <begin position="26"/>
        <end position="531"/>
    </location>
</feature>
<evidence type="ECO:0000313" key="3">
    <source>
        <dbReference type="Proteomes" id="UP000272117"/>
    </source>
</evidence>
<dbReference type="Gene3D" id="1.25.40.390">
    <property type="match status" value="1"/>
</dbReference>
<organism evidence="2 3">
    <name type="scientific">Rufibacter latericius</name>
    <dbReference type="NCBI Taxonomy" id="2487040"/>
    <lineage>
        <taxon>Bacteria</taxon>
        <taxon>Pseudomonadati</taxon>
        <taxon>Bacteroidota</taxon>
        <taxon>Cytophagia</taxon>
        <taxon>Cytophagales</taxon>
        <taxon>Hymenobacteraceae</taxon>
        <taxon>Rufibacter</taxon>
    </lineage>
</organism>
<comment type="caution">
    <text evidence="2">The sequence shown here is derived from an EMBL/GenBank/DDBJ whole genome shotgun (WGS) entry which is preliminary data.</text>
</comment>
<dbReference type="InterPro" id="IPR041662">
    <property type="entry name" value="SusD-like_2"/>
</dbReference>
<keyword evidence="3" id="KW-1185">Reference proteome</keyword>
<dbReference type="InterPro" id="IPR011990">
    <property type="entry name" value="TPR-like_helical_dom_sf"/>
</dbReference>
<dbReference type="OrthoDB" id="622163at2"/>
<dbReference type="Proteomes" id="UP000272117">
    <property type="component" value="Unassembled WGS sequence"/>
</dbReference>
<dbReference type="SUPFAM" id="SSF48452">
    <property type="entry name" value="TPR-like"/>
    <property type="match status" value="1"/>
</dbReference>
<evidence type="ECO:0000313" key="2">
    <source>
        <dbReference type="EMBL" id="RNI28670.1"/>
    </source>
</evidence>
<proteinExistence type="predicted"/>
<feature type="signal peptide" evidence="1">
    <location>
        <begin position="1"/>
        <end position="25"/>
    </location>
</feature>
<keyword evidence="2" id="KW-0449">Lipoprotein</keyword>